<dbReference type="SMART" id="SM00530">
    <property type="entry name" value="HTH_XRE"/>
    <property type="match status" value="1"/>
</dbReference>
<sequence length="280" mass="31312">MLELTAPLAEGQAVGRLLRAWRHRMDRRSAHGSLGGPHRSRGRLSQADVARLTGVSEGWYRALETGTRRDFSDAFLQAVADVLRLDEAERLTLFLGVSGRRPPEEHTAPSPPPAGVLDLLEVQNPHPAYLSDESWNVVAANATMAHWFPWVREPRPNLMRWVLLAPEARTQLLDWEDDFARVYLAMLRIAANRNPGSPHLRALIGDLLTDADCRRIWSDEHGVVEHPDGHRIRLRLPVHEGAVVEVTSQVLLPVASRDLRFVIVTRNDAATAGPDRRPAP</sequence>
<dbReference type="PANTHER" id="PTHR35010:SF2">
    <property type="entry name" value="BLL4672 PROTEIN"/>
    <property type="match status" value="1"/>
</dbReference>
<dbReference type="Pfam" id="PF13560">
    <property type="entry name" value="HTH_31"/>
    <property type="match status" value="1"/>
</dbReference>
<dbReference type="PROSITE" id="PS50943">
    <property type="entry name" value="HTH_CROC1"/>
    <property type="match status" value="1"/>
</dbReference>
<evidence type="ECO:0000259" key="1">
    <source>
        <dbReference type="PROSITE" id="PS50943"/>
    </source>
</evidence>
<feature type="domain" description="HTH cro/C1-type" evidence="1">
    <location>
        <begin position="44"/>
        <end position="90"/>
    </location>
</feature>
<evidence type="ECO:0000313" key="3">
    <source>
        <dbReference type="Proteomes" id="UP001595834"/>
    </source>
</evidence>
<dbReference type="InterPro" id="IPR010982">
    <property type="entry name" value="Lambda_DNA-bd_dom_sf"/>
</dbReference>
<dbReference type="Pfam" id="PF17765">
    <property type="entry name" value="MLTR_LBD"/>
    <property type="match status" value="1"/>
</dbReference>
<dbReference type="EMBL" id="JBHSIZ010000036">
    <property type="protein sequence ID" value="MFC4960024.1"/>
    <property type="molecule type" value="Genomic_DNA"/>
</dbReference>
<accession>A0ABV9UUT5</accession>
<organism evidence="2 3">
    <name type="scientific">Streptomyces mauvecolor</name>
    <dbReference type="NCBI Taxonomy" id="58345"/>
    <lineage>
        <taxon>Bacteria</taxon>
        <taxon>Bacillati</taxon>
        <taxon>Actinomycetota</taxon>
        <taxon>Actinomycetes</taxon>
        <taxon>Kitasatosporales</taxon>
        <taxon>Streptomycetaceae</taxon>
        <taxon>Streptomyces</taxon>
    </lineage>
</organism>
<gene>
    <name evidence="2" type="ORF">ACFPFX_27390</name>
</gene>
<dbReference type="Gene3D" id="3.30.450.180">
    <property type="match status" value="1"/>
</dbReference>
<evidence type="ECO:0000313" key="2">
    <source>
        <dbReference type="EMBL" id="MFC4960024.1"/>
    </source>
</evidence>
<dbReference type="Proteomes" id="UP001595834">
    <property type="component" value="Unassembled WGS sequence"/>
</dbReference>
<protein>
    <submittedName>
        <fullName evidence="2">Helix-turn-helix transcriptional regulator</fullName>
    </submittedName>
</protein>
<dbReference type="Gene3D" id="1.10.260.40">
    <property type="entry name" value="lambda repressor-like DNA-binding domains"/>
    <property type="match status" value="1"/>
</dbReference>
<dbReference type="RefSeq" id="WP_344373662.1">
    <property type="nucleotide sequence ID" value="NZ_BAAASQ010000008.1"/>
</dbReference>
<name>A0ABV9UUT5_9ACTN</name>
<dbReference type="PANTHER" id="PTHR35010">
    <property type="entry name" value="BLL4672 PROTEIN-RELATED"/>
    <property type="match status" value="1"/>
</dbReference>
<proteinExistence type="predicted"/>
<dbReference type="InterPro" id="IPR001387">
    <property type="entry name" value="Cro/C1-type_HTH"/>
</dbReference>
<dbReference type="InterPro" id="IPR041413">
    <property type="entry name" value="MLTR_LBD"/>
</dbReference>
<dbReference type="SUPFAM" id="SSF47413">
    <property type="entry name" value="lambda repressor-like DNA-binding domains"/>
    <property type="match status" value="1"/>
</dbReference>
<dbReference type="CDD" id="cd00093">
    <property type="entry name" value="HTH_XRE"/>
    <property type="match status" value="1"/>
</dbReference>
<reference evidence="3" key="1">
    <citation type="journal article" date="2019" name="Int. J. Syst. Evol. Microbiol.">
        <title>The Global Catalogue of Microorganisms (GCM) 10K type strain sequencing project: providing services to taxonomists for standard genome sequencing and annotation.</title>
        <authorList>
            <consortium name="The Broad Institute Genomics Platform"/>
            <consortium name="The Broad Institute Genome Sequencing Center for Infectious Disease"/>
            <person name="Wu L."/>
            <person name="Ma J."/>
        </authorList>
    </citation>
    <scope>NUCLEOTIDE SEQUENCE [LARGE SCALE GENOMIC DNA]</scope>
    <source>
        <strain evidence="3">CCM 7224</strain>
    </source>
</reference>
<keyword evidence="3" id="KW-1185">Reference proteome</keyword>
<comment type="caution">
    <text evidence="2">The sequence shown here is derived from an EMBL/GenBank/DDBJ whole genome shotgun (WGS) entry which is preliminary data.</text>
</comment>